<evidence type="ECO:0000259" key="2">
    <source>
        <dbReference type="Pfam" id="PF13349"/>
    </source>
</evidence>
<comment type="caution">
    <text evidence="3">The sequence shown here is derived from an EMBL/GenBank/DDBJ whole genome shotgun (WGS) entry which is preliminary data.</text>
</comment>
<dbReference type="Proteomes" id="UP000317839">
    <property type="component" value="Unassembled WGS sequence"/>
</dbReference>
<keyword evidence="1" id="KW-0732">Signal</keyword>
<organism evidence="3 4">
    <name type="scientific">Aliikangiella marina</name>
    <dbReference type="NCBI Taxonomy" id="1712262"/>
    <lineage>
        <taxon>Bacteria</taxon>
        <taxon>Pseudomonadati</taxon>
        <taxon>Pseudomonadota</taxon>
        <taxon>Gammaproteobacteria</taxon>
        <taxon>Oceanospirillales</taxon>
        <taxon>Pleioneaceae</taxon>
        <taxon>Aliikangiella</taxon>
    </lineage>
</organism>
<name>A0A545T724_9GAMM</name>
<feature type="signal peptide" evidence="1">
    <location>
        <begin position="1"/>
        <end position="32"/>
    </location>
</feature>
<keyword evidence="4" id="KW-1185">Reference proteome</keyword>
<evidence type="ECO:0000313" key="3">
    <source>
        <dbReference type="EMBL" id="TQV72988.1"/>
    </source>
</evidence>
<dbReference type="InterPro" id="IPR025164">
    <property type="entry name" value="Toastrack_DUF4097"/>
</dbReference>
<gene>
    <name evidence="3" type="ORF">FLL45_16125</name>
</gene>
<dbReference type="Pfam" id="PF13349">
    <property type="entry name" value="DUF4097"/>
    <property type="match status" value="1"/>
</dbReference>
<feature type="domain" description="DUF4097" evidence="2">
    <location>
        <begin position="49"/>
        <end position="259"/>
    </location>
</feature>
<dbReference type="EMBL" id="VIKR01000004">
    <property type="protein sequence ID" value="TQV72988.1"/>
    <property type="molecule type" value="Genomic_DNA"/>
</dbReference>
<reference evidence="3 4" key="1">
    <citation type="submission" date="2019-06" db="EMBL/GenBank/DDBJ databases">
        <title>Draft genome of Aliikangiella marina GYP-15.</title>
        <authorList>
            <person name="Wang G."/>
        </authorList>
    </citation>
    <scope>NUCLEOTIDE SEQUENCE [LARGE SCALE GENOMIC DNA]</scope>
    <source>
        <strain evidence="3 4">GYP-15</strain>
    </source>
</reference>
<protein>
    <recommendedName>
        <fullName evidence="2">DUF4097 domain-containing protein</fullName>
    </recommendedName>
</protein>
<feature type="chain" id="PRO_5022136097" description="DUF4097 domain-containing protein" evidence="1">
    <location>
        <begin position="33"/>
        <end position="262"/>
    </location>
</feature>
<dbReference type="RefSeq" id="WP_142943126.1">
    <property type="nucleotide sequence ID" value="NZ_VIKR01000004.1"/>
</dbReference>
<evidence type="ECO:0000256" key="1">
    <source>
        <dbReference type="SAM" id="SignalP"/>
    </source>
</evidence>
<dbReference type="OrthoDB" id="2240743at2"/>
<sequence length="262" mass="28463">MENLKTLKTSLGQLFKITALTMTLGLSANATADVTDTIEKTLNFDSDGTIKLSNINGDVTIKACDCLQVTMTATISASSQEVRDRITIDIDESSDYLRIATKYAKNNERRWNNNRSEVTYDLSVPNAVNLDSISLVNGDLIVKGVSGELDAELVNGALKSDGNTSTTRVDMVNGDMEIRFSSLDNAKKIDLESVNGDIELYLPADADATIDADTVSGKIRNDFGLNVIKHKWVGSEMRGKIGSGKVTIDLENVNGRIYVKSN</sequence>
<dbReference type="AlphaFoldDB" id="A0A545T724"/>
<proteinExistence type="predicted"/>
<accession>A0A545T724</accession>
<evidence type="ECO:0000313" key="4">
    <source>
        <dbReference type="Proteomes" id="UP000317839"/>
    </source>
</evidence>